<proteinExistence type="inferred from homology"/>
<evidence type="ECO:0000313" key="3">
    <source>
        <dbReference type="EMBL" id="SFQ52019.1"/>
    </source>
</evidence>
<dbReference type="InterPro" id="IPR020569">
    <property type="entry name" value="UPF0029_Impact_CS"/>
</dbReference>
<dbReference type="Gene3D" id="3.30.230.30">
    <property type="entry name" value="Impact, N-terminal domain"/>
    <property type="match status" value="1"/>
</dbReference>
<dbReference type="PANTHER" id="PTHR16301">
    <property type="entry name" value="IMPACT-RELATED"/>
    <property type="match status" value="1"/>
</dbReference>
<feature type="domain" description="Impact N-terminal" evidence="2">
    <location>
        <begin position="20"/>
        <end position="125"/>
    </location>
</feature>
<keyword evidence="4" id="KW-1185">Reference proteome</keyword>
<sequence>MNADFYNTIKEPSTAEFKDRGSKFLAFAYPINVIDDFKNYRAQLKKDHPKANHHCFAYRIGTDGNNFRVSDDGEPSGSAGRPILGQIDSRELTNILIIVVRYFGGTLLGVPGLINAYKTSAALALEQSAIIQKPVLISYRLQFDYMLINDVMKLIKQYDCAIFKQELQLFCLIEVGIPKNKHEEMLKIMEDIRGLEINRINQ</sequence>
<dbReference type="Proteomes" id="UP000199031">
    <property type="component" value="Unassembled WGS sequence"/>
</dbReference>
<dbReference type="InterPro" id="IPR036956">
    <property type="entry name" value="Impact_N_sf"/>
</dbReference>
<dbReference type="AlphaFoldDB" id="A0A1I5Z6B6"/>
<dbReference type="STRING" id="1465490.SAMN05444277_11711"/>
<dbReference type="OrthoDB" id="9813771at2"/>
<dbReference type="GO" id="GO:0006446">
    <property type="term" value="P:regulation of translational initiation"/>
    <property type="evidence" value="ECO:0007669"/>
    <property type="project" value="TreeGrafter"/>
</dbReference>
<dbReference type="PANTHER" id="PTHR16301:SF20">
    <property type="entry name" value="IMPACT FAMILY MEMBER YIGZ"/>
    <property type="match status" value="1"/>
</dbReference>
<dbReference type="InterPro" id="IPR001498">
    <property type="entry name" value="Impact_N"/>
</dbReference>
<dbReference type="GO" id="GO:0005737">
    <property type="term" value="C:cytoplasm"/>
    <property type="evidence" value="ECO:0007669"/>
    <property type="project" value="TreeGrafter"/>
</dbReference>
<dbReference type="InterPro" id="IPR023582">
    <property type="entry name" value="Impact"/>
</dbReference>
<gene>
    <name evidence="3" type="ORF">SAMN05444277_11711</name>
</gene>
<organism evidence="3 4">
    <name type="scientific">Parafilimonas terrae</name>
    <dbReference type="NCBI Taxonomy" id="1465490"/>
    <lineage>
        <taxon>Bacteria</taxon>
        <taxon>Pseudomonadati</taxon>
        <taxon>Bacteroidota</taxon>
        <taxon>Chitinophagia</taxon>
        <taxon>Chitinophagales</taxon>
        <taxon>Chitinophagaceae</taxon>
        <taxon>Parafilimonas</taxon>
    </lineage>
</organism>
<dbReference type="RefSeq" id="WP_090662872.1">
    <property type="nucleotide sequence ID" value="NZ_FOXQ01000017.1"/>
</dbReference>
<comment type="similarity">
    <text evidence="1">Belongs to the IMPACT family.</text>
</comment>
<accession>A0A1I5Z6B6</accession>
<name>A0A1I5Z6B6_9BACT</name>
<evidence type="ECO:0000313" key="4">
    <source>
        <dbReference type="Proteomes" id="UP000199031"/>
    </source>
</evidence>
<dbReference type="Gene3D" id="3.30.70.240">
    <property type="match status" value="1"/>
</dbReference>
<dbReference type="PROSITE" id="PS00910">
    <property type="entry name" value="UPF0029"/>
    <property type="match status" value="1"/>
</dbReference>
<dbReference type="InterPro" id="IPR020568">
    <property type="entry name" value="Ribosomal_Su5_D2-typ_SF"/>
</dbReference>
<protein>
    <submittedName>
        <fullName evidence="3">Uncharacterized protein, YigZ family</fullName>
    </submittedName>
</protein>
<evidence type="ECO:0000259" key="2">
    <source>
        <dbReference type="Pfam" id="PF01205"/>
    </source>
</evidence>
<dbReference type="SUPFAM" id="SSF54211">
    <property type="entry name" value="Ribosomal protein S5 domain 2-like"/>
    <property type="match status" value="1"/>
</dbReference>
<evidence type="ECO:0000256" key="1">
    <source>
        <dbReference type="ARBA" id="ARBA00007665"/>
    </source>
</evidence>
<dbReference type="EMBL" id="FOXQ01000017">
    <property type="protein sequence ID" value="SFQ52019.1"/>
    <property type="molecule type" value="Genomic_DNA"/>
</dbReference>
<reference evidence="3 4" key="1">
    <citation type="submission" date="2016-10" db="EMBL/GenBank/DDBJ databases">
        <authorList>
            <person name="de Groot N.N."/>
        </authorList>
    </citation>
    <scope>NUCLEOTIDE SEQUENCE [LARGE SCALE GENOMIC DNA]</scope>
    <source>
        <strain evidence="3 4">DSM 28286</strain>
    </source>
</reference>
<dbReference type="Pfam" id="PF01205">
    <property type="entry name" value="Impact_N"/>
    <property type="match status" value="1"/>
</dbReference>